<name>A0A919GZP9_9ACTN</name>
<comment type="caution">
    <text evidence="2">The sequence shown here is derived from an EMBL/GenBank/DDBJ whole genome shotgun (WGS) entry which is preliminary data.</text>
</comment>
<accession>A0A919GZP9</accession>
<dbReference type="RefSeq" id="WP_031149545.1">
    <property type="nucleotide sequence ID" value="NZ_BNEE01000006.1"/>
</dbReference>
<gene>
    <name evidence="2" type="ORF">Sxan_36960</name>
</gene>
<dbReference type="Proteomes" id="UP000600026">
    <property type="component" value="Unassembled WGS sequence"/>
</dbReference>
<evidence type="ECO:0000256" key="1">
    <source>
        <dbReference type="SAM" id="MobiDB-lite"/>
    </source>
</evidence>
<evidence type="ECO:0000313" key="3">
    <source>
        <dbReference type="Proteomes" id="UP000600026"/>
    </source>
</evidence>
<reference evidence="2" key="1">
    <citation type="submission" date="2020-09" db="EMBL/GenBank/DDBJ databases">
        <title>Whole genome shotgun sequence of Streptomyces xanthophaeus NBRC 12829.</title>
        <authorList>
            <person name="Komaki H."/>
            <person name="Tamura T."/>
        </authorList>
    </citation>
    <scope>NUCLEOTIDE SEQUENCE</scope>
    <source>
        <strain evidence="2">NBRC 12829</strain>
    </source>
</reference>
<dbReference type="AlphaFoldDB" id="A0A919GZP9"/>
<dbReference type="OrthoDB" id="4277915at2"/>
<feature type="compositionally biased region" description="Polar residues" evidence="1">
    <location>
        <begin position="192"/>
        <end position="206"/>
    </location>
</feature>
<feature type="region of interest" description="Disordered" evidence="1">
    <location>
        <begin position="187"/>
        <end position="206"/>
    </location>
</feature>
<keyword evidence="3" id="KW-1185">Reference proteome</keyword>
<proteinExistence type="predicted"/>
<organism evidence="2 3">
    <name type="scientific">Streptomyces xanthophaeus</name>
    <dbReference type="NCBI Taxonomy" id="67385"/>
    <lineage>
        <taxon>Bacteria</taxon>
        <taxon>Bacillati</taxon>
        <taxon>Actinomycetota</taxon>
        <taxon>Actinomycetes</taxon>
        <taxon>Kitasatosporales</taxon>
        <taxon>Streptomycetaceae</taxon>
        <taxon>Streptomyces</taxon>
    </lineage>
</organism>
<evidence type="ECO:0000313" key="2">
    <source>
        <dbReference type="EMBL" id="GHI86332.1"/>
    </source>
</evidence>
<dbReference type="EMBL" id="BNEE01000006">
    <property type="protein sequence ID" value="GHI86332.1"/>
    <property type="molecule type" value="Genomic_DNA"/>
</dbReference>
<sequence length="206" mass="22353">MTSHHALPPVWFRLPPGFHDIGLTDRELLDGMAEALGSPDAQRELAQLMDGLDQLSGHDVVHTSICFHPDAPGSVTTALFSLTTQRLEQPNPRLSVARTALSIARATLWRSSHRRFIELPSALPCYLISGVISVPGLERELFQARAATAHADGIHLLVLDLTSASTQHADAYTDILEAIVHTMSFADPAPSKPTSAGTSRIQELLR</sequence>
<protein>
    <submittedName>
        <fullName evidence="2">Uncharacterized protein</fullName>
    </submittedName>
</protein>